<organism evidence="1">
    <name type="scientific">Nothobranchius rachovii</name>
    <name type="common">bluefin notho</name>
    <dbReference type="NCBI Taxonomy" id="451742"/>
    <lineage>
        <taxon>Eukaryota</taxon>
        <taxon>Metazoa</taxon>
        <taxon>Chordata</taxon>
        <taxon>Craniata</taxon>
        <taxon>Vertebrata</taxon>
        <taxon>Euteleostomi</taxon>
        <taxon>Actinopterygii</taxon>
        <taxon>Neopterygii</taxon>
        <taxon>Teleostei</taxon>
        <taxon>Neoteleostei</taxon>
        <taxon>Acanthomorphata</taxon>
        <taxon>Ovalentaria</taxon>
        <taxon>Atherinomorphae</taxon>
        <taxon>Cyprinodontiformes</taxon>
        <taxon>Nothobranchiidae</taxon>
        <taxon>Nothobranchius</taxon>
    </lineage>
</organism>
<proteinExistence type="predicted"/>
<evidence type="ECO:0000313" key="1">
    <source>
        <dbReference type="EMBL" id="SBS05905.1"/>
    </source>
</evidence>
<reference evidence="1" key="2">
    <citation type="submission" date="2016-06" db="EMBL/GenBank/DDBJ databases">
        <title>The genome of a short-lived fish provides insights into sex chromosome evolution and the genetic control of aging.</title>
        <authorList>
            <person name="Reichwald K."/>
            <person name="Felder M."/>
            <person name="Petzold A."/>
            <person name="Koch P."/>
            <person name="Groth M."/>
            <person name="Platzer M."/>
        </authorList>
    </citation>
    <scope>NUCLEOTIDE SEQUENCE</scope>
    <source>
        <tissue evidence="1">Brain</tissue>
    </source>
</reference>
<accession>A0A1A8RII0</accession>
<reference evidence="1" key="1">
    <citation type="submission" date="2016-05" db="EMBL/GenBank/DDBJ databases">
        <authorList>
            <person name="Lavstsen T."/>
            <person name="Jespersen J.S."/>
        </authorList>
    </citation>
    <scope>NUCLEOTIDE SEQUENCE</scope>
    <source>
        <tissue evidence="1">Brain</tissue>
    </source>
</reference>
<gene>
    <name evidence="1" type="primary">HOMER3</name>
</gene>
<protein>
    <submittedName>
        <fullName evidence="1">Homer homolog 3</fullName>
    </submittedName>
</protein>
<feature type="non-terminal residue" evidence="1">
    <location>
        <position position="1"/>
    </location>
</feature>
<name>A0A1A8RII0_9TELE</name>
<sequence>SLTHRWYPSESCRSIINEQTRPCLVWERSSSSRIYFKKSRTFNC</sequence>
<dbReference type="EMBL" id="HAEI01008758">
    <property type="protein sequence ID" value="SBS05905.1"/>
    <property type="molecule type" value="Transcribed_RNA"/>
</dbReference>
<dbReference type="AlphaFoldDB" id="A0A1A8RII0"/>